<dbReference type="Pfam" id="PF18879">
    <property type="entry name" value="EspA_EspE"/>
    <property type="match status" value="1"/>
</dbReference>
<accession>A0A3E2MXF4</accession>
<feature type="transmembrane region" description="Helical" evidence="2">
    <location>
        <begin position="198"/>
        <end position="216"/>
    </location>
</feature>
<sequence>MTAPDDKLVADLEQRLRDLFEEMAQLDAEPDMNGFEPDTGPPAQNPPAEQLEPGRPNRTREFLRKHRGSAICVGTEGFLFWVLLGLLGDGAPEQGDRLRGSASMFDDLGMRVAALDPRGGWRGGAAHAYRARTRAQSQHATLMADLDRLTAQLMSSQAQAVKDTRRVVSVAIGLVWVSLLCCVALEATGEPWAEAMSFYIAIAACGVALLVTGIALEDLRRTTSRNAQDMRAVAQHGTDTVAALPTGTRAALRRPVLASPDAGVDPAEGVSPFAAADHTAPSPLTAELGSALAALPGAPQFHLATEASAGLTDFGAAGLPIPPLTGMPTPPDVSDLSGLADVSGALVGLPTIASLSTTLGRLAGLAGPTNAASQLANTATQQAQMIATLAQQHTPRADNPAPDQDSNSPDTAGATAATTNQRAPIVTQTRPTHQHSGLLG</sequence>
<reference evidence="4 5" key="1">
    <citation type="journal article" date="2018" name="Sci. Rep.">
        <title>Extensive genomic diversity among Mycobacterium marinum strains revealed by whole genome sequencing.</title>
        <authorList>
            <person name="Das S."/>
            <person name="Pettersson B.M."/>
            <person name="Behra P.R."/>
            <person name="Mallick A."/>
            <person name="Cheramie M."/>
            <person name="Ramesh M."/>
            <person name="Shirreff L."/>
            <person name="DuCote T."/>
            <person name="Dasgupta S."/>
            <person name="Ennis D.G."/>
            <person name="Kirsebom L.A."/>
        </authorList>
    </citation>
    <scope>NUCLEOTIDE SEQUENCE [LARGE SCALE GENOMIC DNA]</scope>
    <source>
        <strain evidence="4 5">Davis1</strain>
    </source>
</reference>
<name>A0A3E2MXF4_MYCMR</name>
<dbReference type="RefSeq" id="WP_153269244.1">
    <property type="nucleotide sequence ID" value="NZ_PEDF01000068.1"/>
</dbReference>
<evidence type="ECO:0000313" key="5">
    <source>
        <dbReference type="Proteomes" id="UP000257451"/>
    </source>
</evidence>
<dbReference type="Proteomes" id="UP000257451">
    <property type="component" value="Unassembled WGS sequence"/>
</dbReference>
<protein>
    <submittedName>
        <fullName evidence="4">ESX-1 secretion-associated protein EspA</fullName>
    </submittedName>
</protein>
<dbReference type="EMBL" id="PEDF01000068">
    <property type="protein sequence ID" value="RFZ42517.1"/>
    <property type="molecule type" value="Genomic_DNA"/>
</dbReference>
<feature type="region of interest" description="Disordered" evidence="1">
    <location>
        <begin position="392"/>
        <end position="440"/>
    </location>
</feature>
<dbReference type="AlphaFoldDB" id="A0A3E2MXF4"/>
<feature type="compositionally biased region" description="Polar residues" evidence="1">
    <location>
        <begin position="404"/>
        <end position="440"/>
    </location>
</feature>
<evidence type="ECO:0000313" key="4">
    <source>
        <dbReference type="EMBL" id="RFZ42517.1"/>
    </source>
</evidence>
<keyword evidence="2" id="KW-0812">Transmembrane</keyword>
<dbReference type="InterPro" id="IPR043796">
    <property type="entry name" value="ESX-1_EspA/EspE-like"/>
</dbReference>
<keyword evidence="2" id="KW-0472">Membrane</keyword>
<proteinExistence type="predicted"/>
<feature type="transmembrane region" description="Helical" evidence="2">
    <location>
        <begin position="167"/>
        <end position="186"/>
    </location>
</feature>
<evidence type="ECO:0000256" key="1">
    <source>
        <dbReference type="SAM" id="MobiDB-lite"/>
    </source>
</evidence>
<evidence type="ECO:0000259" key="3">
    <source>
        <dbReference type="Pfam" id="PF18879"/>
    </source>
</evidence>
<organism evidence="4 5">
    <name type="scientific">Mycobacterium marinum</name>
    <dbReference type="NCBI Taxonomy" id="1781"/>
    <lineage>
        <taxon>Bacteria</taxon>
        <taxon>Bacillati</taxon>
        <taxon>Actinomycetota</taxon>
        <taxon>Actinomycetes</taxon>
        <taxon>Mycobacteriales</taxon>
        <taxon>Mycobacteriaceae</taxon>
        <taxon>Mycobacterium</taxon>
        <taxon>Mycobacterium ulcerans group</taxon>
    </lineage>
</organism>
<feature type="domain" description="ESX-1 secretion-associated protein EspA/EspE-like" evidence="3">
    <location>
        <begin position="87"/>
        <end position="168"/>
    </location>
</feature>
<keyword evidence="2" id="KW-1133">Transmembrane helix</keyword>
<comment type="caution">
    <text evidence="4">The sequence shown here is derived from an EMBL/GenBank/DDBJ whole genome shotgun (WGS) entry which is preliminary data.</text>
</comment>
<gene>
    <name evidence="4" type="primary">espA_5</name>
    <name evidence="4" type="ORF">DAVIS_02095</name>
</gene>
<evidence type="ECO:0000256" key="2">
    <source>
        <dbReference type="SAM" id="Phobius"/>
    </source>
</evidence>
<feature type="region of interest" description="Disordered" evidence="1">
    <location>
        <begin position="21"/>
        <end position="56"/>
    </location>
</feature>